<feature type="region of interest" description="Disordered" evidence="5">
    <location>
        <begin position="213"/>
        <end position="274"/>
    </location>
</feature>
<dbReference type="GO" id="GO:1990131">
    <property type="term" value="C:Gtr1-Gtr2 GTPase complex"/>
    <property type="evidence" value="ECO:0007669"/>
    <property type="project" value="UniProtKB-UniRule"/>
</dbReference>
<dbReference type="GO" id="GO:0009267">
    <property type="term" value="P:cellular response to starvation"/>
    <property type="evidence" value="ECO:0007669"/>
    <property type="project" value="TreeGrafter"/>
</dbReference>
<evidence type="ECO:0000256" key="1">
    <source>
        <dbReference type="ARBA" id="ARBA00007756"/>
    </source>
</evidence>
<comment type="function">
    <text evidence="4">GTPase involved in activation of the TORC1 signaling pathway, which promotes growth and represses autophagy in nutrient-rich conditions.</text>
</comment>
<gene>
    <name evidence="6" type="ORF">QCA50_003555</name>
</gene>
<dbReference type="GO" id="GO:1904263">
    <property type="term" value="P:positive regulation of TORC1 signaling"/>
    <property type="evidence" value="ECO:0007669"/>
    <property type="project" value="TreeGrafter"/>
</dbReference>
<dbReference type="SUPFAM" id="SSF52540">
    <property type="entry name" value="P-loop containing nucleoside triphosphate hydrolases"/>
    <property type="match status" value="1"/>
</dbReference>
<dbReference type="GO" id="GO:0000329">
    <property type="term" value="C:fungal-type vacuole membrane"/>
    <property type="evidence" value="ECO:0007669"/>
    <property type="project" value="TreeGrafter"/>
</dbReference>
<reference evidence="6 7" key="1">
    <citation type="submission" date="2022-09" db="EMBL/GenBank/DDBJ databases">
        <authorList>
            <person name="Palmer J.M."/>
        </authorList>
    </citation>
    <scope>NUCLEOTIDE SEQUENCE [LARGE SCALE GENOMIC DNA]</scope>
    <source>
        <strain evidence="6 7">DSM 7382</strain>
    </source>
</reference>
<dbReference type="InterPro" id="IPR039397">
    <property type="entry name" value="RagA/B"/>
</dbReference>
<dbReference type="GO" id="GO:0003924">
    <property type="term" value="F:GTPase activity"/>
    <property type="evidence" value="ECO:0007669"/>
    <property type="project" value="UniProtKB-UniRule"/>
</dbReference>
<dbReference type="Proteomes" id="UP001385951">
    <property type="component" value="Unassembled WGS sequence"/>
</dbReference>
<dbReference type="CDD" id="cd11384">
    <property type="entry name" value="RagA_like"/>
    <property type="match status" value="1"/>
</dbReference>
<accession>A0AAW0GSF8</accession>
<keyword evidence="3 4" id="KW-0342">GTP-binding</keyword>
<keyword evidence="7" id="KW-1185">Reference proteome</keyword>
<dbReference type="Pfam" id="PF04670">
    <property type="entry name" value="Gtr1_RagA"/>
    <property type="match status" value="1"/>
</dbReference>
<feature type="compositionally biased region" description="Basic and acidic residues" evidence="5">
    <location>
        <begin position="265"/>
        <end position="274"/>
    </location>
</feature>
<feature type="compositionally biased region" description="Polar residues" evidence="5">
    <location>
        <begin position="220"/>
        <end position="234"/>
    </location>
</feature>
<evidence type="ECO:0000313" key="7">
    <source>
        <dbReference type="Proteomes" id="UP001385951"/>
    </source>
</evidence>
<dbReference type="AlphaFoldDB" id="A0AAW0GSF8"/>
<comment type="similarity">
    <text evidence="1 4">Belongs to the GTR/RAG GTP-binding protein family.</text>
</comment>
<organism evidence="6 7">
    <name type="scientific">Cerrena zonata</name>
    <dbReference type="NCBI Taxonomy" id="2478898"/>
    <lineage>
        <taxon>Eukaryota</taxon>
        <taxon>Fungi</taxon>
        <taxon>Dikarya</taxon>
        <taxon>Basidiomycota</taxon>
        <taxon>Agaricomycotina</taxon>
        <taxon>Agaricomycetes</taxon>
        <taxon>Polyporales</taxon>
        <taxon>Cerrenaceae</taxon>
        <taxon>Cerrena</taxon>
    </lineage>
</organism>
<sequence>MKKKVLLMGASGSGKTSMRSLIFSNNPASLTARLGATIDVEQNHVRFLGDLTLNLWDCGGQDSFMDSYLSTQQSTIFSHVGVLIYVFEVESRNMTKDLEYYTDCAMALKKYSPDAAVFLLVHKMDLVRGNKVEVLGKKEKDLKDASGAMGIRVFGTSIYDESLYKAWSQIVHTLIPNASVLSKHLTTLAAACGATEVVLFERTTFLVIATSTPPTPSTSALVQSSTYRSSDKTPPTSPLHPSMPSSPTTSYHGSETDGVGVSQDDDPHGMESTRYERTSELIKAFKHSVSRLREEFHALEMELPEFTAVLDELTKNTYVLIVVHDPTIETAALRLNIKLARKKFEELQSDSLVS</sequence>
<name>A0AAW0GSF8_9APHY</name>
<protein>
    <recommendedName>
        <fullName evidence="4">GTP-binding protein</fullName>
    </recommendedName>
</protein>
<dbReference type="InterPro" id="IPR027417">
    <property type="entry name" value="P-loop_NTPase"/>
</dbReference>
<evidence type="ECO:0000256" key="5">
    <source>
        <dbReference type="SAM" id="MobiDB-lite"/>
    </source>
</evidence>
<evidence type="ECO:0000256" key="4">
    <source>
        <dbReference type="RuleBase" id="RU367014"/>
    </source>
</evidence>
<evidence type="ECO:0000256" key="2">
    <source>
        <dbReference type="ARBA" id="ARBA00022741"/>
    </source>
</evidence>
<keyword evidence="2 4" id="KW-0547">Nucleotide-binding</keyword>
<dbReference type="GO" id="GO:0010507">
    <property type="term" value="P:negative regulation of autophagy"/>
    <property type="evidence" value="ECO:0007669"/>
    <property type="project" value="TreeGrafter"/>
</dbReference>
<dbReference type="GO" id="GO:0005634">
    <property type="term" value="C:nucleus"/>
    <property type="evidence" value="ECO:0007669"/>
    <property type="project" value="TreeGrafter"/>
</dbReference>
<proteinExistence type="inferred from homology"/>
<comment type="caution">
    <text evidence="6">The sequence shown here is derived from an EMBL/GenBank/DDBJ whole genome shotgun (WGS) entry which is preliminary data.</text>
</comment>
<dbReference type="Gene3D" id="3.30.450.190">
    <property type="match status" value="1"/>
</dbReference>
<dbReference type="GO" id="GO:0005525">
    <property type="term" value="F:GTP binding"/>
    <property type="evidence" value="ECO:0007669"/>
    <property type="project" value="UniProtKB-UniRule"/>
</dbReference>
<dbReference type="EMBL" id="JASBNA010000003">
    <property type="protein sequence ID" value="KAK7693980.1"/>
    <property type="molecule type" value="Genomic_DNA"/>
</dbReference>
<dbReference type="FunFam" id="3.40.50.300:FF:000488">
    <property type="entry name" value="Small monomeric GTPase (Gtr1)"/>
    <property type="match status" value="1"/>
</dbReference>
<dbReference type="Gene3D" id="3.40.50.300">
    <property type="entry name" value="P-loop containing nucleotide triphosphate hydrolases"/>
    <property type="match status" value="1"/>
</dbReference>
<dbReference type="InterPro" id="IPR006762">
    <property type="entry name" value="Gtr1_RagA"/>
</dbReference>
<evidence type="ECO:0000256" key="3">
    <source>
        <dbReference type="ARBA" id="ARBA00023134"/>
    </source>
</evidence>
<feature type="compositionally biased region" description="Polar residues" evidence="5">
    <location>
        <begin position="243"/>
        <end position="253"/>
    </location>
</feature>
<comment type="subunit">
    <text evidence="4">Component of the GSE complex.</text>
</comment>
<dbReference type="PANTHER" id="PTHR11259:SF1">
    <property type="entry name" value="RAS-RELATED GTP-BINDING PROTEIN"/>
    <property type="match status" value="1"/>
</dbReference>
<dbReference type="PANTHER" id="PTHR11259">
    <property type="entry name" value="RAS-RELATED GTP BINDING RAG/GTR YEAST"/>
    <property type="match status" value="1"/>
</dbReference>
<evidence type="ECO:0000313" key="6">
    <source>
        <dbReference type="EMBL" id="KAK7693980.1"/>
    </source>
</evidence>